<reference evidence="2" key="1">
    <citation type="submission" date="2020-01" db="EMBL/GenBank/DDBJ databases">
        <authorList>
            <person name="Rat A."/>
        </authorList>
    </citation>
    <scope>NUCLEOTIDE SEQUENCE</scope>
    <source>
        <strain evidence="2">LMG 31231</strain>
    </source>
</reference>
<dbReference type="InterPro" id="IPR050982">
    <property type="entry name" value="Auxin_biosynth/cation_transpt"/>
</dbReference>
<keyword evidence="3" id="KW-1185">Reference proteome</keyword>
<keyword evidence="1" id="KW-0560">Oxidoreductase</keyword>
<evidence type="ECO:0000313" key="3">
    <source>
        <dbReference type="Proteomes" id="UP001138751"/>
    </source>
</evidence>
<dbReference type="Pfam" id="PF13738">
    <property type="entry name" value="Pyr_redox_3"/>
    <property type="match status" value="1"/>
</dbReference>
<organism evidence="2 3">
    <name type="scientific">Neoroseomonas soli</name>
    <dbReference type="NCBI Taxonomy" id="1081025"/>
    <lineage>
        <taxon>Bacteria</taxon>
        <taxon>Pseudomonadati</taxon>
        <taxon>Pseudomonadota</taxon>
        <taxon>Alphaproteobacteria</taxon>
        <taxon>Acetobacterales</taxon>
        <taxon>Acetobacteraceae</taxon>
        <taxon>Neoroseomonas</taxon>
    </lineage>
</organism>
<gene>
    <name evidence="2" type="ORF">GXW76_18830</name>
</gene>
<dbReference type="Proteomes" id="UP001138751">
    <property type="component" value="Unassembled WGS sequence"/>
</dbReference>
<proteinExistence type="predicted"/>
<reference evidence="2" key="2">
    <citation type="journal article" date="2021" name="Syst. Appl. Microbiol.">
        <title>Roseomonas hellenica sp. nov., isolated from roots of wild-growing Alkanna tinctoria.</title>
        <authorList>
            <person name="Rat A."/>
            <person name="Naranjo H.D."/>
            <person name="Lebbe L."/>
            <person name="Cnockaert M."/>
            <person name="Krigas N."/>
            <person name="Grigoriadou K."/>
            <person name="Maloupa E."/>
            <person name="Willems A."/>
        </authorList>
    </citation>
    <scope>NUCLEOTIDE SEQUENCE</scope>
    <source>
        <strain evidence="2">LMG 31231</strain>
    </source>
</reference>
<dbReference type="RefSeq" id="WP_211863647.1">
    <property type="nucleotide sequence ID" value="NZ_JAAEDM010000063.1"/>
</dbReference>
<dbReference type="GO" id="GO:0004497">
    <property type="term" value="F:monooxygenase activity"/>
    <property type="evidence" value="ECO:0007669"/>
    <property type="project" value="TreeGrafter"/>
</dbReference>
<dbReference type="PANTHER" id="PTHR43539:SF78">
    <property type="entry name" value="FLAVIN-CONTAINING MONOOXYGENASE"/>
    <property type="match status" value="1"/>
</dbReference>
<sequence length="408" mass="43878">MRTTDAIIIGAGQAGLAMSHCLAAHGIDHVVLERGRVAERWRSERWDSLRLLTPNWMSRLPGWSYRGDDPDGFMTMPEVVAHLEGYAAAAPVESGVAVHALHPALFGYRLETSAGTFAARAVVIATGQCDLPHIPAMAAALPKAIRQVTPSCYRNPGRLPPGGVLVVGASASGVQIAEEIHRSGRPVTLAVGRHTRLPRRWRGRDILDWMQRAGVLEERAEQVRDLAAARAQPSLQLIGRHASLDLGTLRAIGVRVAGRLEAIAGARVTLRDDLAETTEAAQRTLDRLLARLGAVADAEGAPDEPHPPPLAPFASSLRGIDLAADGIRTVLWATGFRRNYAWLRLPVLDAAGEIRHQGGVTPMPGLYVLGLRFLRRRNSNFLDGVGADAEALAAELHAHLATQRRAAA</sequence>
<dbReference type="PANTHER" id="PTHR43539">
    <property type="entry name" value="FLAVIN-BINDING MONOOXYGENASE-LIKE PROTEIN (AFU_ORTHOLOGUE AFUA_4G09220)"/>
    <property type="match status" value="1"/>
</dbReference>
<name>A0A9X9X1F8_9PROT</name>
<comment type="caution">
    <text evidence="2">The sequence shown here is derived from an EMBL/GenBank/DDBJ whole genome shotgun (WGS) entry which is preliminary data.</text>
</comment>
<dbReference type="EMBL" id="JAAEDM010000063">
    <property type="protein sequence ID" value="MBR0673237.1"/>
    <property type="molecule type" value="Genomic_DNA"/>
</dbReference>
<dbReference type="AlphaFoldDB" id="A0A9X9X1F8"/>
<protein>
    <submittedName>
        <fullName evidence="2">NAD(P)-binding domain-containing protein</fullName>
    </submittedName>
</protein>
<accession>A0A9X9X1F8</accession>
<dbReference type="InterPro" id="IPR036188">
    <property type="entry name" value="FAD/NAD-bd_sf"/>
</dbReference>
<evidence type="ECO:0000313" key="2">
    <source>
        <dbReference type="EMBL" id="MBR0673237.1"/>
    </source>
</evidence>
<dbReference type="Gene3D" id="3.50.50.60">
    <property type="entry name" value="FAD/NAD(P)-binding domain"/>
    <property type="match status" value="2"/>
</dbReference>
<dbReference type="PRINTS" id="PR00411">
    <property type="entry name" value="PNDRDTASEI"/>
</dbReference>
<dbReference type="SUPFAM" id="SSF51905">
    <property type="entry name" value="FAD/NAD(P)-binding domain"/>
    <property type="match status" value="1"/>
</dbReference>
<dbReference type="GO" id="GO:0050660">
    <property type="term" value="F:flavin adenine dinucleotide binding"/>
    <property type="evidence" value="ECO:0007669"/>
    <property type="project" value="TreeGrafter"/>
</dbReference>
<evidence type="ECO:0000256" key="1">
    <source>
        <dbReference type="ARBA" id="ARBA00023002"/>
    </source>
</evidence>